<reference evidence="2 3" key="1">
    <citation type="submission" date="2012-02" db="EMBL/GenBank/DDBJ databases">
        <title>Complete genome sequence of Actinoplanes missouriensis 431 (= NBRC 102363).</title>
        <authorList>
            <person name="Ohnishi Y."/>
            <person name="Ishikawa J."/>
            <person name="Sekine M."/>
            <person name="Hosoyama A."/>
            <person name="Harada T."/>
            <person name="Narita H."/>
            <person name="Hata T."/>
            <person name="Konno Y."/>
            <person name="Tutikane K."/>
            <person name="Fujita N."/>
            <person name="Horinouchi S."/>
            <person name="Hayakawa M."/>
        </authorList>
    </citation>
    <scope>NUCLEOTIDE SEQUENCE [LARGE SCALE GENOMIC DNA]</scope>
    <source>
        <strain evidence="3">ATCC 14538 / DSM 43046 / CBS 188.64 / JCM 3121 / NBRC 102363 / NCIMB 12654 / NRRL B-3342 / UNCC 431</strain>
    </source>
</reference>
<dbReference type="EMBL" id="AP012319">
    <property type="protein sequence ID" value="BAL87270.1"/>
    <property type="molecule type" value="Genomic_DNA"/>
</dbReference>
<dbReference type="Proteomes" id="UP000007882">
    <property type="component" value="Chromosome"/>
</dbReference>
<name>I0H2N3_ACTM4</name>
<dbReference type="AlphaFoldDB" id="I0H2N3"/>
<evidence type="ECO:0000313" key="2">
    <source>
        <dbReference type="EMBL" id="BAL87270.1"/>
    </source>
</evidence>
<feature type="transmembrane region" description="Helical" evidence="1">
    <location>
        <begin position="21"/>
        <end position="39"/>
    </location>
</feature>
<evidence type="ECO:0000313" key="3">
    <source>
        <dbReference type="Proteomes" id="UP000007882"/>
    </source>
</evidence>
<feature type="transmembrane region" description="Helical" evidence="1">
    <location>
        <begin position="126"/>
        <end position="146"/>
    </location>
</feature>
<proteinExistence type="predicted"/>
<keyword evidence="1" id="KW-0472">Membrane</keyword>
<keyword evidence="1" id="KW-1133">Transmembrane helix</keyword>
<feature type="transmembrane region" description="Helical" evidence="1">
    <location>
        <begin position="85"/>
        <end position="106"/>
    </location>
</feature>
<dbReference type="HOGENOM" id="CLU_1599211_0_0_11"/>
<keyword evidence="1" id="KW-0812">Transmembrane</keyword>
<feature type="transmembrane region" description="Helical" evidence="1">
    <location>
        <begin position="59"/>
        <end position="78"/>
    </location>
</feature>
<protein>
    <submittedName>
        <fullName evidence="2">Uncharacterized protein</fullName>
    </submittedName>
</protein>
<keyword evidence="3" id="KW-1185">Reference proteome</keyword>
<gene>
    <name evidence="2" type="ordered locus">AMIS_20500</name>
</gene>
<dbReference type="eggNOG" id="ENOG50313BZ">
    <property type="taxonomic scope" value="Bacteria"/>
</dbReference>
<dbReference type="STRING" id="512565.AMIS_20500"/>
<dbReference type="RefSeq" id="WP_014442165.1">
    <property type="nucleotide sequence ID" value="NC_017093.1"/>
</dbReference>
<sequence>MAGRNLVAEREGVQKAQQISIYILGWAAQALGIVAGAYAANAWPGGAIRWVFNLMPGDWLIPLTLFIGFIVWAIDIINDLTPNQAAVTFGFMAPILAQGTDSTLALRVRDWSDALQAGVGGQIAPWVGNVGAGWLSVALMATAVIIGKRVLQKQASAAGRGGGGGR</sequence>
<organism evidence="2 3">
    <name type="scientific">Actinoplanes missouriensis (strain ATCC 14538 / DSM 43046 / CBS 188.64 / JCM 3121 / NBRC 102363 / NCIMB 12654 / NRRL B-3342 / UNCC 431)</name>
    <dbReference type="NCBI Taxonomy" id="512565"/>
    <lineage>
        <taxon>Bacteria</taxon>
        <taxon>Bacillati</taxon>
        <taxon>Actinomycetota</taxon>
        <taxon>Actinomycetes</taxon>
        <taxon>Micromonosporales</taxon>
        <taxon>Micromonosporaceae</taxon>
        <taxon>Actinoplanes</taxon>
    </lineage>
</organism>
<dbReference type="KEGG" id="ams:AMIS_20500"/>
<evidence type="ECO:0000256" key="1">
    <source>
        <dbReference type="SAM" id="Phobius"/>
    </source>
</evidence>
<dbReference type="PATRIC" id="fig|512565.3.peg.2052"/>
<accession>I0H2N3</accession>